<protein>
    <submittedName>
        <fullName evidence="2">Phosvitin like</fullName>
    </submittedName>
</protein>
<feature type="region of interest" description="Disordered" evidence="1">
    <location>
        <begin position="535"/>
        <end position="559"/>
    </location>
</feature>
<accession>A0A2R6QJZ7</accession>
<keyword evidence="3" id="KW-1185">Reference proteome</keyword>
<dbReference type="Proteomes" id="UP000241394">
    <property type="component" value="Chromosome LG15"/>
</dbReference>
<dbReference type="InParanoid" id="A0A2R6QJZ7"/>
<dbReference type="PANTHER" id="PTHR33167:SF29">
    <property type="entry name" value="T28K15.14 PROTEIN"/>
    <property type="match status" value="1"/>
</dbReference>
<name>A0A2R6QJZ7_ACTCC</name>
<feature type="region of interest" description="Disordered" evidence="1">
    <location>
        <begin position="202"/>
        <end position="221"/>
    </location>
</feature>
<dbReference type="InterPro" id="IPR008581">
    <property type="entry name" value="DUF863_pln"/>
</dbReference>
<feature type="compositionally biased region" description="Polar residues" evidence="1">
    <location>
        <begin position="427"/>
        <end position="468"/>
    </location>
</feature>
<feature type="region of interest" description="Disordered" evidence="1">
    <location>
        <begin position="486"/>
        <end position="506"/>
    </location>
</feature>
<dbReference type="Pfam" id="PF05904">
    <property type="entry name" value="DUF863"/>
    <property type="match status" value="1"/>
</dbReference>
<evidence type="ECO:0000256" key="1">
    <source>
        <dbReference type="SAM" id="MobiDB-lite"/>
    </source>
</evidence>
<evidence type="ECO:0000313" key="3">
    <source>
        <dbReference type="Proteomes" id="UP000241394"/>
    </source>
</evidence>
<sequence>MSIVGDFDLNSMQGHASSLKDVIKQTMLAQEVIFRKQVHELHRLYRTQKTLMEDSCWKELDGYNFWTVSTQSTFGPFPNPMQYSTLAKEEIPSKKPMLAPTPSLNKDVIDENCSDFYRLLHGLSDRRLPAHQHVSRVGNDFLEKGNGWDLRKSLEPKHRFYDDDVSYSEEVKLTLSIGQETRIDGSGKSAWYGKSSHSSSHHVIDLEESTDTVSNDDSKSVLTPRCAAPISGDRHDLRVPVHNRVSKNTSVKEDLPRWLTSSDSLGDGRKGQNSNQGFEERHGDVARNENFNEENPFSSYKAFGLDLNRVQPDEYSSGAFDGIIDSLFEDTCPANPTIPHSKISCSKVWARGATFDGISHSDTCPIDLESMSGPISETCHDLSDHRKSECRNIDLLPKSPKGNYTDVATDDVIERRKDDISLHRTRTNGSGIEDTNSNKSPSSGKFGSSCGAKSTQSGTDFEGSNISPFSWLRKSQSSQVAETRSVEHELRSCGSSELKHQTWNKKKEELTQGDSLIQKAAESLVLFSLGSSTRNQDCRAKAGSNGGIENEGKDQPQHSLDSYEKIVLKLKESNADDYCVSSKPIEVNKPDDKDCGMKLRRGRRMKDFQRDVLPGLASLSRHEIREDVNIIEAVLRSREYKRNRSKMAGRGNWFAPVKSRRSRLNYMGRRYYS</sequence>
<dbReference type="OMA" id="CETTHID"/>
<dbReference type="OrthoDB" id="786875at2759"/>
<comment type="caution">
    <text evidence="2">The sequence shown here is derived from an EMBL/GenBank/DDBJ whole genome shotgun (WGS) entry which is preliminary data.</text>
</comment>
<dbReference type="AlphaFoldDB" id="A0A2R6QJZ7"/>
<dbReference type="Gramene" id="PSS09727">
    <property type="protein sequence ID" value="PSS09727"/>
    <property type="gene ID" value="CEY00_Acc16752"/>
</dbReference>
<feature type="compositionally biased region" description="Basic and acidic residues" evidence="1">
    <location>
        <begin position="550"/>
        <end position="559"/>
    </location>
</feature>
<dbReference type="PANTHER" id="PTHR33167">
    <property type="entry name" value="TRANSCRIPTION FACTOR, PUTATIVE (DUF863)-RELATED"/>
    <property type="match status" value="1"/>
</dbReference>
<dbReference type="EMBL" id="NKQK01000015">
    <property type="protein sequence ID" value="PSS09727.1"/>
    <property type="molecule type" value="Genomic_DNA"/>
</dbReference>
<proteinExistence type="predicted"/>
<gene>
    <name evidence="2" type="ORF">CEY00_Acc16752</name>
</gene>
<feature type="region of interest" description="Disordered" evidence="1">
    <location>
        <begin position="418"/>
        <end position="468"/>
    </location>
</feature>
<reference evidence="3" key="2">
    <citation type="journal article" date="2018" name="BMC Genomics">
        <title>A manually annotated Actinidia chinensis var. chinensis (kiwifruit) genome highlights the challenges associated with draft genomes and gene prediction in plants.</title>
        <authorList>
            <person name="Pilkington S.M."/>
            <person name="Crowhurst R."/>
            <person name="Hilario E."/>
            <person name="Nardozza S."/>
            <person name="Fraser L."/>
            <person name="Peng Y."/>
            <person name="Gunaseelan K."/>
            <person name="Simpson R."/>
            <person name="Tahir J."/>
            <person name="Deroles S.C."/>
            <person name="Templeton K."/>
            <person name="Luo Z."/>
            <person name="Davy M."/>
            <person name="Cheng C."/>
            <person name="McNeilage M."/>
            <person name="Scaglione D."/>
            <person name="Liu Y."/>
            <person name="Zhang Q."/>
            <person name="Datson P."/>
            <person name="De Silva N."/>
            <person name="Gardiner S.E."/>
            <person name="Bassett H."/>
            <person name="Chagne D."/>
            <person name="McCallum J."/>
            <person name="Dzierzon H."/>
            <person name="Deng C."/>
            <person name="Wang Y.Y."/>
            <person name="Barron L."/>
            <person name="Manako K."/>
            <person name="Bowen J."/>
            <person name="Foster T.M."/>
            <person name="Erridge Z.A."/>
            <person name="Tiffin H."/>
            <person name="Waite C.N."/>
            <person name="Davies K.M."/>
            <person name="Grierson E.P."/>
            <person name="Laing W.A."/>
            <person name="Kirk R."/>
            <person name="Chen X."/>
            <person name="Wood M."/>
            <person name="Montefiori M."/>
            <person name="Brummell D.A."/>
            <person name="Schwinn K.E."/>
            <person name="Catanach A."/>
            <person name="Fullerton C."/>
            <person name="Li D."/>
            <person name="Meiyalaghan S."/>
            <person name="Nieuwenhuizen N."/>
            <person name="Read N."/>
            <person name="Prakash R."/>
            <person name="Hunter D."/>
            <person name="Zhang H."/>
            <person name="McKenzie M."/>
            <person name="Knabel M."/>
            <person name="Harris A."/>
            <person name="Allan A.C."/>
            <person name="Gleave A."/>
            <person name="Chen A."/>
            <person name="Janssen B.J."/>
            <person name="Plunkett B."/>
            <person name="Ampomah-Dwamena C."/>
            <person name="Voogd C."/>
            <person name="Leif D."/>
            <person name="Lafferty D."/>
            <person name="Souleyre E.J.F."/>
            <person name="Varkonyi-Gasic E."/>
            <person name="Gambi F."/>
            <person name="Hanley J."/>
            <person name="Yao J.L."/>
            <person name="Cheung J."/>
            <person name="David K.M."/>
            <person name="Warren B."/>
            <person name="Marsh K."/>
            <person name="Snowden K.C."/>
            <person name="Lin-Wang K."/>
            <person name="Brian L."/>
            <person name="Martinez-Sanchez M."/>
            <person name="Wang M."/>
            <person name="Ileperuma N."/>
            <person name="Macnee N."/>
            <person name="Campin R."/>
            <person name="McAtee P."/>
            <person name="Drummond R.S.M."/>
            <person name="Espley R.V."/>
            <person name="Ireland H.S."/>
            <person name="Wu R."/>
            <person name="Atkinson R.G."/>
            <person name="Karunairetnam S."/>
            <person name="Bulley S."/>
            <person name="Chunkath S."/>
            <person name="Hanley Z."/>
            <person name="Storey R."/>
            <person name="Thrimawithana A.H."/>
            <person name="Thomson S."/>
            <person name="David C."/>
            <person name="Testolin R."/>
            <person name="Huang H."/>
            <person name="Hellens R.P."/>
            <person name="Schaffer R.J."/>
        </authorList>
    </citation>
    <scope>NUCLEOTIDE SEQUENCE [LARGE SCALE GENOMIC DNA]</scope>
    <source>
        <strain evidence="3">cv. Red5</strain>
    </source>
</reference>
<feature type="region of interest" description="Disordered" evidence="1">
    <location>
        <begin position="248"/>
        <end position="291"/>
    </location>
</feature>
<feature type="compositionally biased region" description="Basic and acidic residues" evidence="1">
    <location>
        <begin position="278"/>
        <end position="287"/>
    </location>
</feature>
<evidence type="ECO:0000313" key="2">
    <source>
        <dbReference type="EMBL" id="PSS09727.1"/>
    </source>
</evidence>
<reference evidence="2 3" key="1">
    <citation type="submission" date="2017-07" db="EMBL/GenBank/DDBJ databases">
        <title>An improved, manually edited Actinidia chinensis var. chinensis (kiwifruit) genome highlights the challenges associated with draft genomes and gene prediction in plants.</title>
        <authorList>
            <person name="Pilkington S."/>
            <person name="Crowhurst R."/>
            <person name="Hilario E."/>
            <person name="Nardozza S."/>
            <person name="Fraser L."/>
            <person name="Peng Y."/>
            <person name="Gunaseelan K."/>
            <person name="Simpson R."/>
            <person name="Tahir J."/>
            <person name="Deroles S."/>
            <person name="Templeton K."/>
            <person name="Luo Z."/>
            <person name="Davy M."/>
            <person name="Cheng C."/>
            <person name="Mcneilage M."/>
            <person name="Scaglione D."/>
            <person name="Liu Y."/>
            <person name="Zhang Q."/>
            <person name="Datson P."/>
            <person name="De Silva N."/>
            <person name="Gardiner S."/>
            <person name="Bassett H."/>
            <person name="Chagne D."/>
            <person name="Mccallum J."/>
            <person name="Dzierzon H."/>
            <person name="Deng C."/>
            <person name="Wang Y.-Y."/>
            <person name="Barron N."/>
            <person name="Manako K."/>
            <person name="Bowen J."/>
            <person name="Foster T."/>
            <person name="Erridge Z."/>
            <person name="Tiffin H."/>
            <person name="Waite C."/>
            <person name="Davies K."/>
            <person name="Grierson E."/>
            <person name="Laing W."/>
            <person name="Kirk R."/>
            <person name="Chen X."/>
            <person name="Wood M."/>
            <person name="Montefiori M."/>
            <person name="Brummell D."/>
            <person name="Schwinn K."/>
            <person name="Catanach A."/>
            <person name="Fullerton C."/>
            <person name="Li D."/>
            <person name="Meiyalaghan S."/>
            <person name="Nieuwenhuizen N."/>
            <person name="Read N."/>
            <person name="Prakash R."/>
            <person name="Hunter D."/>
            <person name="Zhang H."/>
            <person name="Mckenzie M."/>
            <person name="Knabel M."/>
            <person name="Harris A."/>
            <person name="Allan A."/>
            <person name="Chen A."/>
            <person name="Janssen B."/>
            <person name="Plunkett B."/>
            <person name="Dwamena C."/>
            <person name="Voogd C."/>
            <person name="Leif D."/>
            <person name="Lafferty D."/>
            <person name="Souleyre E."/>
            <person name="Varkonyi-Gasic E."/>
            <person name="Gambi F."/>
            <person name="Hanley J."/>
            <person name="Yao J.-L."/>
            <person name="Cheung J."/>
            <person name="David K."/>
            <person name="Warren B."/>
            <person name="Marsh K."/>
            <person name="Snowden K."/>
            <person name="Lin-Wang K."/>
            <person name="Brian L."/>
            <person name="Martinez-Sanchez M."/>
            <person name="Wang M."/>
            <person name="Ileperuma N."/>
            <person name="Macnee N."/>
            <person name="Campin R."/>
            <person name="Mcatee P."/>
            <person name="Drummond R."/>
            <person name="Espley R."/>
            <person name="Ireland H."/>
            <person name="Wu R."/>
            <person name="Atkinson R."/>
            <person name="Karunairetnam S."/>
            <person name="Bulley S."/>
            <person name="Chunkath S."/>
            <person name="Hanley Z."/>
            <person name="Storey R."/>
            <person name="Thrimawithana A."/>
            <person name="Thomson S."/>
            <person name="David C."/>
            <person name="Testolin R."/>
        </authorList>
    </citation>
    <scope>NUCLEOTIDE SEQUENCE [LARGE SCALE GENOMIC DNA]</scope>
    <source>
        <strain evidence="3">cv. Red5</strain>
        <tissue evidence="2">Young leaf</tissue>
    </source>
</reference>
<organism evidence="2 3">
    <name type="scientific">Actinidia chinensis var. chinensis</name>
    <name type="common">Chinese soft-hair kiwi</name>
    <dbReference type="NCBI Taxonomy" id="1590841"/>
    <lineage>
        <taxon>Eukaryota</taxon>
        <taxon>Viridiplantae</taxon>
        <taxon>Streptophyta</taxon>
        <taxon>Embryophyta</taxon>
        <taxon>Tracheophyta</taxon>
        <taxon>Spermatophyta</taxon>
        <taxon>Magnoliopsida</taxon>
        <taxon>eudicotyledons</taxon>
        <taxon>Gunneridae</taxon>
        <taxon>Pentapetalae</taxon>
        <taxon>asterids</taxon>
        <taxon>Ericales</taxon>
        <taxon>Actinidiaceae</taxon>
        <taxon>Actinidia</taxon>
    </lineage>
</organism>